<dbReference type="EMBL" id="MTSM01000306">
    <property type="protein sequence ID" value="OPX53872.1"/>
    <property type="molecule type" value="Genomic_DNA"/>
</dbReference>
<name>A0A1V4SZV0_9GAMM</name>
<keyword evidence="1" id="KW-0812">Transmembrane</keyword>
<reference evidence="2 3" key="1">
    <citation type="submission" date="2017-01" db="EMBL/GenBank/DDBJ databases">
        <title>Genome Sequencing of a Marine Spirillum, Oceanospirillum multiglobuliferum ATCC 33336, from Japan.</title>
        <authorList>
            <person name="Carney J.G."/>
            <person name="Trachtenberg A.M."/>
            <person name="Rheaume B.A."/>
            <person name="Linnane J.D."/>
            <person name="Pitts N.L."/>
            <person name="Mykles D.L."/>
            <person name="Maclea K.S."/>
        </authorList>
    </citation>
    <scope>NUCLEOTIDE SEQUENCE [LARGE SCALE GENOMIC DNA]</scope>
    <source>
        <strain evidence="2 3">ATCC 33336</strain>
    </source>
</reference>
<feature type="transmembrane region" description="Helical" evidence="1">
    <location>
        <begin position="35"/>
        <end position="56"/>
    </location>
</feature>
<evidence type="ECO:0000256" key="1">
    <source>
        <dbReference type="SAM" id="Phobius"/>
    </source>
</evidence>
<dbReference type="AlphaFoldDB" id="A0A1V4SZV0"/>
<keyword evidence="3" id="KW-1185">Reference proteome</keyword>
<keyword evidence="1" id="KW-0472">Membrane</keyword>
<feature type="non-terminal residue" evidence="2">
    <location>
        <position position="1"/>
    </location>
</feature>
<accession>A0A1V4SZV0</accession>
<organism evidence="2 3">
    <name type="scientific">Oceanospirillum multiglobuliferum</name>
    <dbReference type="NCBI Taxonomy" id="64969"/>
    <lineage>
        <taxon>Bacteria</taxon>
        <taxon>Pseudomonadati</taxon>
        <taxon>Pseudomonadota</taxon>
        <taxon>Gammaproteobacteria</taxon>
        <taxon>Oceanospirillales</taxon>
        <taxon>Oceanospirillaceae</taxon>
        <taxon>Oceanospirillum</taxon>
    </lineage>
</organism>
<feature type="non-terminal residue" evidence="2">
    <location>
        <position position="137"/>
    </location>
</feature>
<keyword evidence="1" id="KW-1133">Transmembrane helix</keyword>
<protein>
    <submittedName>
        <fullName evidence="2">Uncharacterized protein</fullName>
    </submittedName>
</protein>
<dbReference type="RefSeq" id="WP_428838722.1">
    <property type="nucleotide sequence ID" value="NZ_MTSM01000306.1"/>
</dbReference>
<evidence type="ECO:0000313" key="2">
    <source>
        <dbReference type="EMBL" id="OPX53872.1"/>
    </source>
</evidence>
<evidence type="ECO:0000313" key="3">
    <source>
        <dbReference type="Proteomes" id="UP000191418"/>
    </source>
</evidence>
<gene>
    <name evidence="2" type="ORF">BTE48_17190</name>
</gene>
<sequence>RKVSLALTLIATVVILLLSDFTLRAQQMPEITINLYPAIYAVMTWFLASNFFKLILGTWHTLRGPDDNPWHPSHSAREPRSTARVAIVYPVYHEDVPRVAAGMAATWASIERECPQYSHHFDNFLLSDSRKLEYNVV</sequence>
<comment type="caution">
    <text evidence="2">The sequence shown here is derived from an EMBL/GenBank/DDBJ whole genome shotgun (WGS) entry which is preliminary data.</text>
</comment>
<dbReference type="Proteomes" id="UP000191418">
    <property type="component" value="Unassembled WGS sequence"/>
</dbReference>
<proteinExistence type="predicted"/>